<keyword evidence="7" id="KW-1185">Reference proteome</keyword>
<proteinExistence type="inferred from homology"/>
<evidence type="ECO:0000256" key="4">
    <source>
        <dbReference type="RuleBase" id="RU003744"/>
    </source>
</evidence>
<dbReference type="PANTHER" id="PTHR35936:SF17">
    <property type="entry name" value="ARGININE-BINDING EXTRACELLULAR PROTEIN ARTP"/>
    <property type="match status" value="1"/>
</dbReference>
<dbReference type="InterPro" id="IPR018313">
    <property type="entry name" value="SBP_3_CS"/>
</dbReference>
<keyword evidence="3" id="KW-0732">Signal</keyword>
<dbReference type="PROSITE" id="PS01039">
    <property type="entry name" value="SBP_BACTERIAL_3"/>
    <property type="match status" value="1"/>
</dbReference>
<name>A0A5S9PVD1_9HYPH</name>
<evidence type="ECO:0000256" key="3">
    <source>
        <dbReference type="ARBA" id="ARBA00022729"/>
    </source>
</evidence>
<dbReference type="SUPFAM" id="SSF53850">
    <property type="entry name" value="Periplasmic binding protein-like II"/>
    <property type="match status" value="1"/>
</dbReference>
<comment type="similarity">
    <text evidence="2 4">Belongs to the bacterial solute-binding protein 3 family.</text>
</comment>
<evidence type="ECO:0000256" key="2">
    <source>
        <dbReference type="ARBA" id="ARBA00010333"/>
    </source>
</evidence>
<sequence>MALNLDTHFGGRRMSVAARLRSALFGVLGLAVAVGGMTAGLPQKAEAAAPEACAALQAKYPALKGKTLVNAINPHTPGYETIDPNDPTKYIGFDIDLGEAIGECLGFKLTYKPVTFAALLTTLQAGQADIVISDIYATKERAKAADFITYLKVFDGVLVAKGNPKGINGINLSLCGAVAAENTGYVEVPLIQALEAECKAAGKPVPEIQLYDNNANCIQAILSGRADTYINDVNTVDGAVKAYPDKLEKATAVTLPYSVGIAVPRNNLEFRDAVMAALVEIQKTGLQAELMKKWNLPAEQLETPKLVLAD</sequence>
<dbReference type="CDD" id="cd01004">
    <property type="entry name" value="PBP2_MidA_like"/>
    <property type="match status" value="1"/>
</dbReference>
<dbReference type="Gene3D" id="3.40.190.10">
    <property type="entry name" value="Periplasmic binding protein-like II"/>
    <property type="match status" value="2"/>
</dbReference>
<dbReference type="InterPro" id="IPR001638">
    <property type="entry name" value="Solute-binding_3/MltF_N"/>
</dbReference>
<dbReference type="Pfam" id="PF00497">
    <property type="entry name" value="SBP_bac_3"/>
    <property type="match status" value="1"/>
</dbReference>
<dbReference type="SMART" id="SM00062">
    <property type="entry name" value="PBPb"/>
    <property type="match status" value="1"/>
</dbReference>
<comment type="subcellular location">
    <subcellularLocation>
        <location evidence="1">Cell envelope</location>
    </subcellularLocation>
</comment>
<organism evidence="6 7">
    <name type="scientific">Starkeya nomas</name>
    <dbReference type="NCBI Taxonomy" id="2666134"/>
    <lineage>
        <taxon>Bacteria</taxon>
        <taxon>Pseudomonadati</taxon>
        <taxon>Pseudomonadota</taxon>
        <taxon>Alphaproteobacteria</taxon>
        <taxon>Hyphomicrobiales</taxon>
        <taxon>Xanthobacteraceae</taxon>
        <taxon>Starkeya</taxon>
    </lineage>
</organism>
<dbReference type="EMBL" id="CACSAS010000001">
    <property type="protein sequence ID" value="CAA0108585.1"/>
    <property type="molecule type" value="Genomic_DNA"/>
</dbReference>
<dbReference type="PANTHER" id="PTHR35936">
    <property type="entry name" value="MEMBRANE-BOUND LYTIC MUREIN TRANSGLYCOSYLASE F"/>
    <property type="match status" value="1"/>
</dbReference>
<evidence type="ECO:0000313" key="6">
    <source>
        <dbReference type="EMBL" id="CAA0108585.1"/>
    </source>
</evidence>
<feature type="domain" description="Solute-binding protein family 3/N-terminal" evidence="5">
    <location>
        <begin position="67"/>
        <end position="298"/>
    </location>
</feature>
<dbReference type="GO" id="GO:0030313">
    <property type="term" value="C:cell envelope"/>
    <property type="evidence" value="ECO:0007669"/>
    <property type="project" value="UniProtKB-SubCell"/>
</dbReference>
<protein>
    <recommendedName>
        <fullName evidence="5">Solute-binding protein family 3/N-terminal domain-containing protein</fullName>
    </recommendedName>
</protein>
<reference evidence="6 7" key="1">
    <citation type="submission" date="2019-12" db="EMBL/GenBank/DDBJ databases">
        <authorList>
            <person name="Reyes-Prieto M."/>
        </authorList>
    </citation>
    <scope>NUCLEOTIDE SEQUENCE [LARGE SCALE GENOMIC DNA]</scope>
    <source>
        <strain evidence="6">HF14-78462</strain>
    </source>
</reference>
<evidence type="ECO:0000256" key="1">
    <source>
        <dbReference type="ARBA" id="ARBA00004196"/>
    </source>
</evidence>
<evidence type="ECO:0000259" key="5">
    <source>
        <dbReference type="SMART" id="SM00062"/>
    </source>
</evidence>
<dbReference type="Proteomes" id="UP000433050">
    <property type="component" value="Unassembled WGS sequence"/>
</dbReference>
<gene>
    <name evidence="6" type="ORF">STARVERO_03631</name>
</gene>
<evidence type="ECO:0000313" key="7">
    <source>
        <dbReference type="Proteomes" id="UP000433050"/>
    </source>
</evidence>
<dbReference type="AlphaFoldDB" id="A0A5S9PVD1"/>
<accession>A0A5S9PVD1</accession>